<feature type="compositionally biased region" description="Low complexity" evidence="1">
    <location>
        <begin position="111"/>
        <end position="129"/>
    </location>
</feature>
<feature type="region of interest" description="Disordered" evidence="1">
    <location>
        <begin position="19"/>
        <end position="40"/>
    </location>
</feature>
<protein>
    <submittedName>
        <fullName evidence="2">Uncharacterized protein</fullName>
    </submittedName>
</protein>
<feature type="region of interest" description="Disordered" evidence="1">
    <location>
        <begin position="490"/>
        <end position="551"/>
    </location>
</feature>
<name>A0A427Y367_9TREE</name>
<proteinExistence type="predicted"/>
<sequence length="731" mass="77880">MPLHHRRPKFLAISLEQAHSARTSPDEMRTPLPITPLPFSQFSQAPAPMVMTPDTPTFDIPSLELPSLAGCKRERSPSAGPEDFDVDWTEYEDGLLQSILYRVSRKTSLTSLSSTSSSSSDETVTSDLSFSQDNDNDADADADDADTDTDTGSWRHSWSATRRRLFDIARLESREAVGGHQRDESEALVPIPIPLQRRLQRPKLAVLGGQGMSRQQHSMDSLYGEEEQSISEAVRLSSTLQDRALRGAPTILHSNMALSSPVSLEFGAKALPIRKPIPSFSSSRNNIPRPSLLQRGRSYTGEDLARESAREGGDKNRCRHSRANSRSSRDEDDFAIDTDMDVDEPEPEPIGGIGAGARRGVAPMQRSVSSPTALYHSGRSSSSVSISSDAISEDTEPDPITPLHQLSFPTSVLGLGPFRPGDSDGHGNGTPSPVFNDARSGSDKSRSRSGSECGDSNSSTPLAHELQRGDHDGHGASRIAWTPSITLTVDSPPLPCNEAHSTPRLDSHSTYSTYSTYSSYSPTQRKQRLRRSRGLGQTSSQRASESPSEEFANLAISSLPLAPLFPDQYADQGQDQDVAGPSAASSASASPPAALPLSPPAVSGAGGGGLRRTTRSLALSRSYTAPSSAFSLNTSTSLPSLQGPHLPLPNSNSHFGPGARALAPSLSSSSLNLEGGRETKRRALPGVGGASGGLRRVNPGLSVRVPVPSGANLADALRSPFEHKPVSALKS</sequence>
<feature type="compositionally biased region" description="Low complexity" evidence="1">
    <location>
        <begin position="578"/>
        <end position="592"/>
    </location>
</feature>
<dbReference type="Proteomes" id="UP000279259">
    <property type="component" value="Unassembled WGS sequence"/>
</dbReference>
<feature type="region of interest" description="Disordered" evidence="1">
    <location>
        <begin position="111"/>
        <end position="154"/>
    </location>
</feature>
<feature type="compositionally biased region" description="Low complexity" evidence="1">
    <location>
        <begin position="508"/>
        <end position="523"/>
    </location>
</feature>
<accession>A0A427Y367</accession>
<reference evidence="2 3" key="1">
    <citation type="submission" date="2018-11" db="EMBL/GenBank/DDBJ databases">
        <title>Genome sequence of Saitozyma podzolica DSM 27192.</title>
        <authorList>
            <person name="Aliyu H."/>
            <person name="Gorte O."/>
            <person name="Ochsenreither K."/>
        </authorList>
    </citation>
    <scope>NUCLEOTIDE SEQUENCE [LARGE SCALE GENOMIC DNA]</scope>
    <source>
        <strain evidence="2 3">DSM 27192</strain>
    </source>
</reference>
<feature type="region of interest" description="Disordered" evidence="1">
    <location>
        <begin position="275"/>
        <end position="477"/>
    </location>
</feature>
<feature type="compositionally biased region" description="Acidic residues" evidence="1">
    <location>
        <begin position="134"/>
        <end position="149"/>
    </location>
</feature>
<keyword evidence="3" id="KW-1185">Reference proteome</keyword>
<feature type="compositionally biased region" description="Polar residues" evidence="1">
    <location>
        <begin position="279"/>
        <end position="288"/>
    </location>
</feature>
<feature type="compositionally biased region" description="Basic and acidic residues" evidence="1">
    <location>
        <begin position="465"/>
        <end position="475"/>
    </location>
</feature>
<evidence type="ECO:0000313" key="2">
    <source>
        <dbReference type="EMBL" id="RSH85550.1"/>
    </source>
</evidence>
<evidence type="ECO:0000256" key="1">
    <source>
        <dbReference type="SAM" id="MobiDB-lite"/>
    </source>
</evidence>
<comment type="caution">
    <text evidence="2">The sequence shown here is derived from an EMBL/GenBank/DDBJ whole genome shotgun (WGS) entry which is preliminary data.</text>
</comment>
<organism evidence="2 3">
    <name type="scientific">Saitozyma podzolica</name>
    <dbReference type="NCBI Taxonomy" id="1890683"/>
    <lineage>
        <taxon>Eukaryota</taxon>
        <taxon>Fungi</taxon>
        <taxon>Dikarya</taxon>
        <taxon>Basidiomycota</taxon>
        <taxon>Agaricomycotina</taxon>
        <taxon>Tremellomycetes</taxon>
        <taxon>Tremellales</taxon>
        <taxon>Trimorphomycetaceae</taxon>
        <taxon>Saitozyma</taxon>
    </lineage>
</organism>
<evidence type="ECO:0000313" key="3">
    <source>
        <dbReference type="Proteomes" id="UP000279259"/>
    </source>
</evidence>
<feature type="region of interest" description="Disordered" evidence="1">
    <location>
        <begin position="628"/>
        <end position="702"/>
    </location>
</feature>
<feature type="compositionally biased region" description="Basic and acidic residues" evidence="1">
    <location>
        <begin position="303"/>
        <end position="316"/>
    </location>
</feature>
<feature type="compositionally biased region" description="Polar residues" evidence="1">
    <location>
        <begin position="628"/>
        <end position="640"/>
    </location>
</feature>
<dbReference type="OrthoDB" id="2590504at2759"/>
<feature type="region of interest" description="Disordered" evidence="1">
    <location>
        <begin position="565"/>
        <end position="610"/>
    </location>
</feature>
<feature type="compositionally biased region" description="Polar residues" evidence="1">
    <location>
        <begin position="535"/>
        <end position="546"/>
    </location>
</feature>
<feature type="compositionally biased region" description="Acidic residues" evidence="1">
    <location>
        <begin position="330"/>
        <end position="347"/>
    </location>
</feature>
<dbReference type="AlphaFoldDB" id="A0A427Y367"/>
<feature type="compositionally biased region" description="Low complexity" evidence="1">
    <location>
        <begin position="377"/>
        <end position="390"/>
    </location>
</feature>
<gene>
    <name evidence="2" type="ORF">EHS25_003689</name>
</gene>
<dbReference type="EMBL" id="RSCD01000019">
    <property type="protein sequence ID" value="RSH85550.1"/>
    <property type="molecule type" value="Genomic_DNA"/>
</dbReference>